<feature type="domain" description="Zn(2)-C6 fungal-type" evidence="2">
    <location>
        <begin position="1"/>
        <end position="29"/>
    </location>
</feature>
<feature type="non-terminal residue" evidence="3">
    <location>
        <position position="1"/>
    </location>
</feature>
<dbReference type="AlphaFoldDB" id="A0A6A6XAA9"/>
<dbReference type="CDD" id="cd00067">
    <property type="entry name" value="GAL4"/>
    <property type="match status" value="1"/>
</dbReference>
<reference evidence="3" key="1">
    <citation type="journal article" date="2020" name="Stud. Mycol.">
        <title>101 Dothideomycetes genomes: a test case for predicting lifestyles and emergence of pathogens.</title>
        <authorList>
            <person name="Haridas S."/>
            <person name="Albert R."/>
            <person name="Binder M."/>
            <person name="Bloem J."/>
            <person name="Labutti K."/>
            <person name="Salamov A."/>
            <person name="Andreopoulos B."/>
            <person name="Baker S."/>
            <person name="Barry K."/>
            <person name="Bills G."/>
            <person name="Bluhm B."/>
            <person name="Cannon C."/>
            <person name="Castanera R."/>
            <person name="Culley D."/>
            <person name="Daum C."/>
            <person name="Ezra D."/>
            <person name="Gonzalez J."/>
            <person name="Henrissat B."/>
            <person name="Kuo A."/>
            <person name="Liang C."/>
            <person name="Lipzen A."/>
            <person name="Lutzoni F."/>
            <person name="Magnuson J."/>
            <person name="Mondo S."/>
            <person name="Nolan M."/>
            <person name="Ohm R."/>
            <person name="Pangilinan J."/>
            <person name="Park H.-J."/>
            <person name="Ramirez L."/>
            <person name="Alfaro M."/>
            <person name="Sun H."/>
            <person name="Tritt A."/>
            <person name="Yoshinaga Y."/>
            <person name="Zwiers L.-H."/>
            <person name="Turgeon B."/>
            <person name="Goodwin S."/>
            <person name="Spatafora J."/>
            <person name="Crous P."/>
            <person name="Grigoriev I."/>
        </authorList>
    </citation>
    <scope>NUCLEOTIDE SEQUENCE</scope>
    <source>
        <strain evidence="3">CBS 109.77</strain>
    </source>
</reference>
<dbReference type="PANTHER" id="PTHR31668">
    <property type="entry name" value="GLUCOSE TRANSPORT TRANSCRIPTION REGULATOR RGT1-RELATED-RELATED"/>
    <property type="match status" value="1"/>
</dbReference>
<dbReference type="EMBL" id="MU001930">
    <property type="protein sequence ID" value="KAF2793369.1"/>
    <property type="molecule type" value="Genomic_DNA"/>
</dbReference>
<name>A0A6A6XAA9_9PLEO</name>
<dbReference type="InterPro" id="IPR050797">
    <property type="entry name" value="Carb_Metab_Trans_Reg"/>
</dbReference>
<dbReference type="SMART" id="SM00066">
    <property type="entry name" value="GAL4"/>
    <property type="match status" value="1"/>
</dbReference>
<evidence type="ECO:0000259" key="2">
    <source>
        <dbReference type="PROSITE" id="PS50048"/>
    </source>
</evidence>
<dbReference type="OrthoDB" id="4132249at2759"/>
<dbReference type="GO" id="GO:0008270">
    <property type="term" value="F:zinc ion binding"/>
    <property type="evidence" value="ECO:0007669"/>
    <property type="project" value="InterPro"/>
</dbReference>
<protein>
    <recommendedName>
        <fullName evidence="2">Zn(2)-C6 fungal-type domain-containing protein</fullName>
    </recommendedName>
</protein>
<dbReference type="PANTHER" id="PTHR31668:SF20">
    <property type="entry name" value="ZN(II)2CYS6 TRANSCRIPTION FACTOR (EUROFUNG)"/>
    <property type="match status" value="1"/>
</dbReference>
<dbReference type="InterPro" id="IPR036864">
    <property type="entry name" value="Zn2-C6_fun-type_DNA-bd_sf"/>
</dbReference>
<keyword evidence="1" id="KW-0539">Nucleus</keyword>
<keyword evidence="4" id="KW-1185">Reference proteome</keyword>
<gene>
    <name evidence="3" type="ORF">K505DRAFT_244550</name>
</gene>
<dbReference type="InterPro" id="IPR001138">
    <property type="entry name" value="Zn2Cys6_DnaBD"/>
</dbReference>
<evidence type="ECO:0000313" key="3">
    <source>
        <dbReference type="EMBL" id="KAF2793369.1"/>
    </source>
</evidence>
<dbReference type="Proteomes" id="UP000799757">
    <property type="component" value="Unassembled WGS sequence"/>
</dbReference>
<accession>A0A6A6XAA9</accession>
<proteinExistence type="predicted"/>
<dbReference type="Gene3D" id="4.10.240.10">
    <property type="entry name" value="Zn(2)-C6 fungal-type DNA-binding domain"/>
    <property type="match status" value="1"/>
</dbReference>
<dbReference type="PROSITE" id="PS50048">
    <property type="entry name" value="ZN2_CY6_FUNGAL_2"/>
    <property type="match status" value="1"/>
</dbReference>
<dbReference type="SUPFAM" id="SSF57701">
    <property type="entry name" value="Zn2/Cys6 DNA-binding domain"/>
    <property type="match status" value="1"/>
</dbReference>
<dbReference type="GO" id="GO:0000981">
    <property type="term" value="F:DNA-binding transcription factor activity, RNA polymerase II-specific"/>
    <property type="evidence" value="ECO:0007669"/>
    <property type="project" value="InterPro"/>
</dbReference>
<evidence type="ECO:0000256" key="1">
    <source>
        <dbReference type="ARBA" id="ARBA00023242"/>
    </source>
</evidence>
<sequence length="523" mass="59271">SCKRRKIKCDSEGPFTCEQCATSGLNCTYNTTLLRWINAGYTIAGNIQTQDTLPQKTVRTDTTVLSEPPKMQKPFACTPGLLSQNVIHRCIESFSSFDTHPALPVLHRSYVQHIARNIEQSQKAYCMIAALCAYTTLVAARRTPTFPEVTMESAAIPNINLGHELLEETVRIQRNYDIIKHHSYLVVLTSYLLYECYCELEMDDNAWLYLREATTLAQIFNMHKQLAYTKGGMDLKGRDLYWMLFTKERAWALHKHLPLTLHYPIQPLAMDQSPVGQPLLSGLRPLVDLYKHIDDTFIGLWNRVRLVTDPSYLIQLQIQLSEPLPPPDQCTPLAVDLWISHYWLRTMVWKISVHDRYANSIPLNHPLEIARDMVSTSFPYLQQYMKEHSVGLTQKVFDIASCLIEFIATDILGGLLFSRETHDTIQGLLNLILPLNGGQPRHAKLISNITQLLPDYPVFASAETHISTPPKPNLFTPQHALETQSGENSNNTGVSVAGLAYDVSAPGPAYEWDNSANWRYPGF</sequence>
<evidence type="ECO:0000313" key="4">
    <source>
        <dbReference type="Proteomes" id="UP000799757"/>
    </source>
</evidence>
<organism evidence="3 4">
    <name type="scientific">Melanomma pulvis-pyrius CBS 109.77</name>
    <dbReference type="NCBI Taxonomy" id="1314802"/>
    <lineage>
        <taxon>Eukaryota</taxon>
        <taxon>Fungi</taxon>
        <taxon>Dikarya</taxon>
        <taxon>Ascomycota</taxon>
        <taxon>Pezizomycotina</taxon>
        <taxon>Dothideomycetes</taxon>
        <taxon>Pleosporomycetidae</taxon>
        <taxon>Pleosporales</taxon>
        <taxon>Melanommataceae</taxon>
        <taxon>Melanomma</taxon>
    </lineage>
</organism>
<dbReference type="CDD" id="cd12148">
    <property type="entry name" value="fungal_TF_MHR"/>
    <property type="match status" value="1"/>
</dbReference>
<dbReference type="Pfam" id="PF00172">
    <property type="entry name" value="Zn_clus"/>
    <property type="match status" value="1"/>
</dbReference>